<sequence>MAMIKLDSGYLLSPAALAYVSSDEMLAYFKRPVITNKNTYQTVRCFGVNVTEADIERIAGSAANNEVTDDEQ</sequence>
<name>A0A829GR72_LACPA</name>
<dbReference type="Proteomes" id="UP000014264">
    <property type="component" value="Unassembled WGS sequence"/>
</dbReference>
<comment type="caution">
    <text evidence="1">The sequence shown here is derived from an EMBL/GenBank/DDBJ whole genome shotgun (WGS) entry which is preliminary data.</text>
</comment>
<accession>A0A829GR72</accession>
<gene>
    <name evidence="1" type="ORF">Lpp14_06760</name>
</gene>
<evidence type="ECO:0000313" key="1">
    <source>
        <dbReference type="EMBL" id="EPC62726.1"/>
    </source>
</evidence>
<reference evidence="1 2" key="1">
    <citation type="journal article" date="2013" name="PLoS ONE">
        <title>Lactobacillus paracasei comparative genomics: towards species pan-genome definition and exploitation of diversity.</title>
        <authorList>
            <person name="Smokvina T."/>
            <person name="Wels M."/>
            <person name="Polka J."/>
            <person name="Chervaux C."/>
            <person name="Brisse S."/>
            <person name="Boekhorst J."/>
            <person name="van Hylckama Vlieg J.E."/>
            <person name="Siezen R.J."/>
        </authorList>
    </citation>
    <scope>NUCLEOTIDE SEQUENCE [LARGE SCALE GENOMIC DNA]</scope>
    <source>
        <strain evidence="1 2">Lpp14</strain>
    </source>
</reference>
<protein>
    <submittedName>
        <fullName evidence="1">Uncharacterized protein</fullName>
    </submittedName>
</protein>
<evidence type="ECO:0000313" key="2">
    <source>
        <dbReference type="Proteomes" id="UP000014264"/>
    </source>
</evidence>
<organism evidence="1 2">
    <name type="scientific">Lacticaseibacillus paracasei subsp. paracasei Lpp14</name>
    <dbReference type="NCBI Taxonomy" id="1256204"/>
    <lineage>
        <taxon>Bacteria</taxon>
        <taxon>Bacillati</taxon>
        <taxon>Bacillota</taxon>
        <taxon>Bacilli</taxon>
        <taxon>Lactobacillales</taxon>
        <taxon>Lactobacillaceae</taxon>
        <taxon>Lacticaseibacillus</taxon>
    </lineage>
</organism>
<dbReference type="EMBL" id="ANJZ01000167">
    <property type="protein sequence ID" value="EPC62726.1"/>
    <property type="molecule type" value="Genomic_DNA"/>
</dbReference>
<proteinExistence type="predicted"/>
<dbReference type="AlphaFoldDB" id="A0A829GR72"/>